<dbReference type="HOGENOM" id="CLU_1430519_0_0_1"/>
<reference evidence="8" key="2">
    <citation type="submission" date="2012-11" db="EMBL/GenBank/DDBJ databases">
        <authorList>
            <person name="Kuo A."/>
            <person name="Curtis B.A."/>
            <person name="Tanifuji G."/>
            <person name="Burki F."/>
            <person name="Gruber A."/>
            <person name="Irimia M."/>
            <person name="Maruyama S."/>
            <person name="Arias M.C."/>
            <person name="Ball S.G."/>
            <person name="Gile G.H."/>
            <person name="Hirakawa Y."/>
            <person name="Hopkins J.F."/>
            <person name="Rensing S.A."/>
            <person name="Schmutz J."/>
            <person name="Symeonidi A."/>
            <person name="Elias M."/>
            <person name="Eveleigh R.J."/>
            <person name="Herman E.K."/>
            <person name="Klute M.J."/>
            <person name="Nakayama T."/>
            <person name="Obornik M."/>
            <person name="Reyes-Prieto A."/>
            <person name="Armbrust E.V."/>
            <person name="Aves S.J."/>
            <person name="Beiko R.G."/>
            <person name="Coutinho P."/>
            <person name="Dacks J.B."/>
            <person name="Durnford D.G."/>
            <person name="Fast N.M."/>
            <person name="Green B.R."/>
            <person name="Grisdale C."/>
            <person name="Hempe F."/>
            <person name="Henrissat B."/>
            <person name="Hoppner M.P."/>
            <person name="Ishida K.-I."/>
            <person name="Kim E."/>
            <person name="Koreny L."/>
            <person name="Kroth P.G."/>
            <person name="Liu Y."/>
            <person name="Malik S.-B."/>
            <person name="Maier U.G."/>
            <person name="McRose D."/>
            <person name="Mock T."/>
            <person name="Neilson J.A."/>
            <person name="Onodera N.T."/>
            <person name="Poole A.M."/>
            <person name="Pritham E.J."/>
            <person name="Richards T.A."/>
            <person name="Rocap G."/>
            <person name="Roy S.W."/>
            <person name="Sarai C."/>
            <person name="Schaack S."/>
            <person name="Shirato S."/>
            <person name="Slamovits C.H."/>
            <person name="Spencer D.F."/>
            <person name="Suzuki S."/>
            <person name="Worden A.Z."/>
            <person name="Zauner S."/>
            <person name="Barry K."/>
            <person name="Bell C."/>
            <person name="Bharti A.K."/>
            <person name="Crow J.A."/>
            <person name="Grimwood J."/>
            <person name="Kramer R."/>
            <person name="Lindquist E."/>
            <person name="Lucas S."/>
            <person name="Salamov A."/>
            <person name="McFadden G.I."/>
            <person name="Lane C.E."/>
            <person name="Keeling P.J."/>
            <person name="Gray M.W."/>
            <person name="Grigoriev I.V."/>
            <person name="Archibald J.M."/>
        </authorList>
    </citation>
    <scope>NUCLEOTIDE SEQUENCE</scope>
    <source>
        <strain evidence="8">CCMP2712</strain>
    </source>
</reference>
<dbReference type="RefSeq" id="XP_005820923.1">
    <property type="nucleotide sequence ID" value="XM_005820866.1"/>
</dbReference>
<keyword evidence="1" id="KW-0805">Transcription regulation</keyword>
<keyword evidence="3" id="KW-0804">Transcription</keyword>
<dbReference type="EnsemblProtists" id="EKX33943">
    <property type="protein sequence ID" value="EKX33943"/>
    <property type="gene ID" value="GUITHDRAFT_119869"/>
</dbReference>
<evidence type="ECO:0000256" key="4">
    <source>
        <dbReference type="ARBA" id="ARBA00023242"/>
    </source>
</evidence>
<protein>
    <recommendedName>
        <fullName evidence="5">RWP-RK domain-containing protein</fullName>
    </recommendedName>
</protein>
<dbReference type="PaxDb" id="55529-EKX33943"/>
<sequence>MKICPRVQIFPRRKNGQEKKASAIVLVQEDITRLHRMRQADAAKYLGISLSALKNACRRLGVPHWPSEVGSLPCVDSDHESAHVRAGSEVVANPDPRDRRIMEDDVNLATKQETFAIAAEAEKVNVDMLHDEMHLDTDIGLGSRRQDEIHGDLSHLPSTDANVAEQIFGYHDCIPVSPFYVDWFLKFSGV</sequence>
<dbReference type="PROSITE" id="PS51519">
    <property type="entry name" value="RWP_RK"/>
    <property type="match status" value="1"/>
</dbReference>
<evidence type="ECO:0000313" key="7">
    <source>
        <dbReference type="EnsemblProtists" id="EKX33943"/>
    </source>
</evidence>
<evidence type="ECO:0000256" key="3">
    <source>
        <dbReference type="ARBA" id="ARBA00023163"/>
    </source>
</evidence>
<evidence type="ECO:0000256" key="2">
    <source>
        <dbReference type="ARBA" id="ARBA00023125"/>
    </source>
</evidence>
<name>L1ICI5_GUITC</name>
<dbReference type="EMBL" id="JH993124">
    <property type="protein sequence ID" value="EKX33943.1"/>
    <property type="molecule type" value="Genomic_DNA"/>
</dbReference>
<dbReference type="GO" id="GO:0003677">
    <property type="term" value="F:DNA binding"/>
    <property type="evidence" value="ECO:0007669"/>
    <property type="project" value="UniProtKB-KW"/>
</dbReference>
<dbReference type="InterPro" id="IPR003035">
    <property type="entry name" value="RWP-RK_dom"/>
</dbReference>
<keyword evidence="4" id="KW-0539">Nucleus</keyword>
<dbReference type="Proteomes" id="UP000011087">
    <property type="component" value="Unassembled WGS sequence"/>
</dbReference>
<dbReference type="OrthoDB" id="6270329at2759"/>
<dbReference type="Pfam" id="PF02042">
    <property type="entry name" value="RWP-RK"/>
    <property type="match status" value="1"/>
</dbReference>
<evidence type="ECO:0000256" key="1">
    <source>
        <dbReference type="ARBA" id="ARBA00023015"/>
    </source>
</evidence>
<proteinExistence type="predicted"/>
<reference evidence="7" key="3">
    <citation type="submission" date="2015-06" db="UniProtKB">
        <authorList>
            <consortium name="EnsemblProtists"/>
        </authorList>
    </citation>
    <scope>IDENTIFICATION</scope>
</reference>
<dbReference type="AlphaFoldDB" id="L1ICI5"/>
<feature type="domain" description="RWP-RK" evidence="5">
    <location>
        <begin position="13"/>
        <end position="97"/>
    </location>
</feature>
<organism evidence="6">
    <name type="scientific">Guillardia theta (strain CCMP2712)</name>
    <name type="common">Cryptophyte</name>
    <dbReference type="NCBI Taxonomy" id="905079"/>
    <lineage>
        <taxon>Eukaryota</taxon>
        <taxon>Cryptophyceae</taxon>
        <taxon>Pyrenomonadales</taxon>
        <taxon>Geminigeraceae</taxon>
        <taxon>Guillardia</taxon>
    </lineage>
</organism>
<evidence type="ECO:0000313" key="6">
    <source>
        <dbReference type="EMBL" id="EKX33943.1"/>
    </source>
</evidence>
<dbReference type="KEGG" id="gtt:GUITHDRAFT_119869"/>
<dbReference type="GeneID" id="17290683"/>
<keyword evidence="2" id="KW-0238">DNA-binding</keyword>
<keyword evidence="8" id="KW-1185">Reference proteome</keyword>
<gene>
    <name evidence="6" type="ORF">GUITHDRAFT_119869</name>
</gene>
<evidence type="ECO:0000313" key="8">
    <source>
        <dbReference type="Proteomes" id="UP000011087"/>
    </source>
</evidence>
<reference evidence="6 8" key="1">
    <citation type="journal article" date="2012" name="Nature">
        <title>Algal genomes reveal evolutionary mosaicism and the fate of nucleomorphs.</title>
        <authorList>
            <consortium name="DOE Joint Genome Institute"/>
            <person name="Curtis B.A."/>
            <person name="Tanifuji G."/>
            <person name="Burki F."/>
            <person name="Gruber A."/>
            <person name="Irimia M."/>
            <person name="Maruyama S."/>
            <person name="Arias M.C."/>
            <person name="Ball S.G."/>
            <person name="Gile G.H."/>
            <person name="Hirakawa Y."/>
            <person name="Hopkins J.F."/>
            <person name="Kuo A."/>
            <person name="Rensing S.A."/>
            <person name="Schmutz J."/>
            <person name="Symeonidi A."/>
            <person name="Elias M."/>
            <person name="Eveleigh R.J."/>
            <person name="Herman E.K."/>
            <person name="Klute M.J."/>
            <person name="Nakayama T."/>
            <person name="Obornik M."/>
            <person name="Reyes-Prieto A."/>
            <person name="Armbrust E.V."/>
            <person name="Aves S.J."/>
            <person name="Beiko R.G."/>
            <person name="Coutinho P."/>
            <person name="Dacks J.B."/>
            <person name="Durnford D.G."/>
            <person name="Fast N.M."/>
            <person name="Green B.R."/>
            <person name="Grisdale C.J."/>
            <person name="Hempel F."/>
            <person name="Henrissat B."/>
            <person name="Hoppner M.P."/>
            <person name="Ishida K."/>
            <person name="Kim E."/>
            <person name="Koreny L."/>
            <person name="Kroth P.G."/>
            <person name="Liu Y."/>
            <person name="Malik S.B."/>
            <person name="Maier U.G."/>
            <person name="McRose D."/>
            <person name="Mock T."/>
            <person name="Neilson J.A."/>
            <person name="Onodera N.T."/>
            <person name="Poole A.M."/>
            <person name="Pritham E.J."/>
            <person name="Richards T.A."/>
            <person name="Rocap G."/>
            <person name="Roy S.W."/>
            <person name="Sarai C."/>
            <person name="Schaack S."/>
            <person name="Shirato S."/>
            <person name="Slamovits C.H."/>
            <person name="Spencer D.F."/>
            <person name="Suzuki S."/>
            <person name="Worden A.Z."/>
            <person name="Zauner S."/>
            <person name="Barry K."/>
            <person name="Bell C."/>
            <person name="Bharti A.K."/>
            <person name="Crow J.A."/>
            <person name="Grimwood J."/>
            <person name="Kramer R."/>
            <person name="Lindquist E."/>
            <person name="Lucas S."/>
            <person name="Salamov A."/>
            <person name="McFadden G.I."/>
            <person name="Lane C.E."/>
            <person name="Keeling P.J."/>
            <person name="Gray M.W."/>
            <person name="Grigoriev I.V."/>
            <person name="Archibald J.M."/>
        </authorList>
    </citation>
    <scope>NUCLEOTIDE SEQUENCE</scope>
    <source>
        <strain evidence="6 8">CCMP2712</strain>
    </source>
</reference>
<evidence type="ECO:0000259" key="5">
    <source>
        <dbReference type="PROSITE" id="PS51519"/>
    </source>
</evidence>
<accession>L1ICI5</accession>